<comment type="caution">
    <text evidence="6">The sequence shown here is derived from an EMBL/GenBank/DDBJ whole genome shotgun (WGS) entry which is preliminary data.</text>
</comment>
<organism evidence="6 7">
    <name type="scientific">Gordonia polyisoprenivorans</name>
    <dbReference type="NCBI Taxonomy" id="84595"/>
    <lineage>
        <taxon>Bacteria</taxon>
        <taxon>Bacillati</taxon>
        <taxon>Actinomycetota</taxon>
        <taxon>Actinomycetes</taxon>
        <taxon>Mycobacteriales</taxon>
        <taxon>Gordoniaceae</taxon>
        <taxon>Gordonia</taxon>
    </lineage>
</organism>
<accession>A0A846WS72</accession>
<dbReference type="Proteomes" id="UP000563898">
    <property type="component" value="Unassembled WGS sequence"/>
</dbReference>
<evidence type="ECO:0000256" key="3">
    <source>
        <dbReference type="ARBA" id="ARBA00023163"/>
    </source>
</evidence>
<sequence length="212" mass="23106">MSPAEPSTAKGAATRAHLLTVAAQRFAENGYSSTKFADLIAASGLTKGAFYFYFRSKAELARAVVDHQEKLWIEAVQTRVLAQSTPVLQLMEVIPAMLNHLQNDPGAWSVIRLVRELAGEDTDFVKPVDAWIALVANIIREGQDAEQIRTDIDPDALAAVLVGAFDGIKTLVDAGAADSRDRDLARYTDILMMLAASGLDIRPDRDIKPDRT</sequence>
<dbReference type="PRINTS" id="PR00455">
    <property type="entry name" value="HTHTETR"/>
</dbReference>
<keyword evidence="3" id="KW-0804">Transcription</keyword>
<dbReference type="SUPFAM" id="SSF46689">
    <property type="entry name" value="Homeodomain-like"/>
    <property type="match status" value="1"/>
</dbReference>
<feature type="domain" description="HTH tetR-type" evidence="5">
    <location>
        <begin position="12"/>
        <end position="72"/>
    </location>
</feature>
<dbReference type="InterPro" id="IPR036271">
    <property type="entry name" value="Tet_transcr_reg_TetR-rel_C_sf"/>
</dbReference>
<dbReference type="PROSITE" id="PS50977">
    <property type="entry name" value="HTH_TETR_2"/>
    <property type="match status" value="1"/>
</dbReference>
<dbReference type="Gene3D" id="1.10.357.10">
    <property type="entry name" value="Tetracycline Repressor, domain 2"/>
    <property type="match status" value="1"/>
</dbReference>
<protein>
    <submittedName>
        <fullName evidence="6">TetR/AcrR family transcriptional regulator</fullName>
    </submittedName>
</protein>
<dbReference type="PANTHER" id="PTHR47506:SF1">
    <property type="entry name" value="HTH-TYPE TRANSCRIPTIONAL REGULATOR YJDC"/>
    <property type="match status" value="1"/>
</dbReference>
<feature type="DNA-binding region" description="H-T-H motif" evidence="4">
    <location>
        <begin position="35"/>
        <end position="54"/>
    </location>
</feature>
<evidence type="ECO:0000256" key="2">
    <source>
        <dbReference type="ARBA" id="ARBA00023125"/>
    </source>
</evidence>
<dbReference type="Pfam" id="PF00440">
    <property type="entry name" value="TetR_N"/>
    <property type="match status" value="1"/>
</dbReference>
<dbReference type="SUPFAM" id="SSF48498">
    <property type="entry name" value="Tetracyclin repressor-like, C-terminal domain"/>
    <property type="match status" value="1"/>
</dbReference>
<dbReference type="GO" id="GO:0003677">
    <property type="term" value="F:DNA binding"/>
    <property type="evidence" value="ECO:0007669"/>
    <property type="project" value="UniProtKB-UniRule"/>
</dbReference>
<evidence type="ECO:0000313" key="7">
    <source>
        <dbReference type="Proteomes" id="UP000563898"/>
    </source>
</evidence>
<evidence type="ECO:0000256" key="1">
    <source>
        <dbReference type="ARBA" id="ARBA00023015"/>
    </source>
</evidence>
<proteinExistence type="predicted"/>
<dbReference type="InterPro" id="IPR009057">
    <property type="entry name" value="Homeodomain-like_sf"/>
</dbReference>
<evidence type="ECO:0000256" key="4">
    <source>
        <dbReference type="PROSITE-ProRule" id="PRU00335"/>
    </source>
</evidence>
<dbReference type="EMBL" id="JAAXPC010000017">
    <property type="protein sequence ID" value="NKY04385.1"/>
    <property type="molecule type" value="Genomic_DNA"/>
</dbReference>
<gene>
    <name evidence="6" type="ORF">HGA05_22720</name>
</gene>
<evidence type="ECO:0000313" key="6">
    <source>
        <dbReference type="EMBL" id="NKY04385.1"/>
    </source>
</evidence>
<dbReference type="InterPro" id="IPR001647">
    <property type="entry name" value="HTH_TetR"/>
</dbReference>
<dbReference type="AlphaFoldDB" id="A0A846WS72"/>
<keyword evidence="2 4" id="KW-0238">DNA-binding</keyword>
<keyword evidence="1" id="KW-0805">Transcription regulation</keyword>
<name>A0A846WS72_9ACTN</name>
<reference evidence="6 7" key="1">
    <citation type="submission" date="2020-04" db="EMBL/GenBank/DDBJ databases">
        <title>MicrobeNet Type strains.</title>
        <authorList>
            <person name="Nicholson A.C."/>
        </authorList>
    </citation>
    <scope>NUCLEOTIDE SEQUENCE [LARGE SCALE GENOMIC DNA]</scope>
    <source>
        <strain evidence="6 7">ATCC BAA-14</strain>
    </source>
</reference>
<dbReference type="RefSeq" id="WP_035727900.1">
    <property type="nucleotide sequence ID" value="NZ_JAAXPC010000017.1"/>
</dbReference>
<dbReference type="PANTHER" id="PTHR47506">
    <property type="entry name" value="TRANSCRIPTIONAL REGULATORY PROTEIN"/>
    <property type="match status" value="1"/>
</dbReference>
<evidence type="ECO:0000259" key="5">
    <source>
        <dbReference type="PROSITE" id="PS50977"/>
    </source>
</evidence>